<evidence type="ECO:0000256" key="8">
    <source>
        <dbReference type="HAMAP-Rule" id="MF_00323"/>
    </source>
</evidence>
<comment type="subcellular location">
    <subcellularLocation>
        <location evidence="8">Cytoplasm</location>
    </subcellularLocation>
</comment>
<evidence type="ECO:0000256" key="6">
    <source>
        <dbReference type="ARBA" id="ARBA00023244"/>
    </source>
</evidence>
<dbReference type="GO" id="GO:0046872">
    <property type="term" value="F:metal ion binding"/>
    <property type="evidence" value="ECO:0007669"/>
    <property type="project" value="UniProtKB-KW"/>
</dbReference>
<dbReference type="PANTHER" id="PTHR11108">
    <property type="entry name" value="FERROCHELATASE"/>
    <property type="match status" value="1"/>
</dbReference>
<dbReference type="UniPathway" id="UPA00252">
    <property type="reaction ID" value="UER00325"/>
</dbReference>
<keyword evidence="5 8" id="KW-0456">Lyase</keyword>
<dbReference type="AlphaFoldDB" id="A0A7X1GH45"/>
<dbReference type="InterPro" id="IPR001015">
    <property type="entry name" value="Ferrochelatase"/>
</dbReference>
<comment type="catalytic activity">
    <reaction evidence="7">
        <text>Fe-coproporphyrin III + 2 H(+) = coproporphyrin III + Fe(2+)</text>
        <dbReference type="Rhea" id="RHEA:49572"/>
        <dbReference type="ChEBI" id="CHEBI:15378"/>
        <dbReference type="ChEBI" id="CHEBI:29033"/>
        <dbReference type="ChEBI" id="CHEBI:68438"/>
        <dbReference type="ChEBI" id="CHEBI:131725"/>
        <dbReference type="EC" id="4.99.1.9"/>
    </reaction>
    <physiologicalReaction direction="right-to-left" evidence="7">
        <dbReference type="Rhea" id="RHEA:49574"/>
    </physiologicalReaction>
</comment>
<dbReference type="SUPFAM" id="SSF53800">
    <property type="entry name" value="Chelatase"/>
    <property type="match status" value="1"/>
</dbReference>
<evidence type="ECO:0000256" key="1">
    <source>
        <dbReference type="ARBA" id="ARBA00007718"/>
    </source>
</evidence>
<evidence type="ECO:0000256" key="2">
    <source>
        <dbReference type="ARBA" id="ARBA00022723"/>
    </source>
</evidence>
<dbReference type="NCBIfam" id="TIGR00109">
    <property type="entry name" value="hemH"/>
    <property type="match status" value="1"/>
</dbReference>
<organism evidence="10 11">
    <name type="scientific">Pseudomonas kielensis</name>
    <dbReference type="NCBI Taxonomy" id="2762577"/>
    <lineage>
        <taxon>Bacteria</taxon>
        <taxon>Pseudomonadati</taxon>
        <taxon>Pseudomonadota</taxon>
        <taxon>Gammaproteobacteria</taxon>
        <taxon>Pseudomonadales</taxon>
        <taxon>Pseudomonadaceae</taxon>
        <taxon>Pseudomonas</taxon>
    </lineage>
</organism>
<dbReference type="GO" id="GO:0005737">
    <property type="term" value="C:cytoplasm"/>
    <property type="evidence" value="ECO:0007669"/>
    <property type="project" value="UniProtKB-SubCell"/>
</dbReference>
<protein>
    <recommendedName>
        <fullName evidence="8">Ferrochelatase</fullName>
        <ecNumber evidence="8">4.98.1.1</ecNumber>
    </recommendedName>
    <alternativeName>
        <fullName evidence="8">Heme synthase</fullName>
    </alternativeName>
    <alternativeName>
        <fullName evidence="8">Protoheme ferro-lyase</fullName>
    </alternativeName>
</protein>
<dbReference type="PANTHER" id="PTHR11108:SF1">
    <property type="entry name" value="FERROCHELATASE, MITOCHONDRIAL"/>
    <property type="match status" value="1"/>
</dbReference>
<accession>A0A7X1GH45</accession>
<dbReference type="InterPro" id="IPR033644">
    <property type="entry name" value="Ferrochelatase_C"/>
</dbReference>
<comment type="caution">
    <text evidence="10">The sequence shown here is derived from an EMBL/GenBank/DDBJ whole genome shotgun (WGS) entry which is preliminary data.</text>
</comment>
<dbReference type="GO" id="GO:0006783">
    <property type="term" value="P:heme biosynthetic process"/>
    <property type="evidence" value="ECO:0007669"/>
    <property type="project" value="UniProtKB-UniRule"/>
</dbReference>
<dbReference type="HAMAP" id="MF_00323">
    <property type="entry name" value="Ferrochelatase"/>
    <property type="match status" value="1"/>
</dbReference>
<evidence type="ECO:0000313" key="10">
    <source>
        <dbReference type="EMBL" id="MBC2692371.1"/>
    </source>
</evidence>
<evidence type="ECO:0000256" key="5">
    <source>
        <dbReference type="ARBA" id="ARBA00023239"/>
    </source>
</evidence>
<comment type="similarity">
    <text evidence="1 8 9">Belongs to the ferrochelatase family.</text>
</comment>
<feature type="binding site" evidence="8">
    <location>
        <position position="189"/>
    </location>
    <ligand>
        <name>Fe(2+)</name>
        <dbReference type="ChEBI" id="CHEBI:29033"/>
    </ligand>
</feature>
<dbReference type="CDD" id="cd00419">
    <property type="entry name" value="Ferrochelatase_C"/>
    <property type="match status" value="1"/>
</dbReference>
<dbReference type="EC" id="4.98.1.1" evidence="8"/>
<evidence type="ECO:0000256" key="3">
    <source>
        <dbReference type="ARBA" id="ARBA00023004"/>
    </source>
</evidence>
<comment type="function">
    <text evidence="8">Catalyzes the ferrous insertion into protoporphyrin IX.</text>
</comment>
<keyword evidence="4 8" id="KW-0350">Heme biosynthesis</keyword>
<keyword evidence="8" id="KW-0963">Cytoplasm</keyword>
<keyword evidence="11" id="KW-1185">Reference proteome</keyword>
<keyword evidence="6 8" id="KW-0627">Porphyrin biosynthesis</keyword>
<dbReference type="Gene3D" id="3.40.50.1400">
    <property type="match status" value="2"/>
</dbReference>
<dbReference type="Pfam" id="PF00762">
    <property type="entry name" value="Ferrochelatase"/>
    <property type="match status" value="1"/>
</dbReference>
<comment type="pathway">
    <text evidence="8">Porphyrin-containing compound metabolism; protoheme biosynthesis; protoheme from protoporphyrin-IX: step 1/1.</text>
</comment>
<evidence type="ECO:0000313" key="11">
    <source>
        <dbReference type="Proteomes" id="UP000526003"/>
    </source>
</evidence>
<keyword evidence="2 8" id="KW-0479">Metal-binding</keyword>
<dbReference type="RefSeq" id="WP_166589760.1">
    <property type="nucleotide sequence ID" value="NZ_CP130043.1"/>
</dbReference>
<name>A0A7X1GH45_9PSED</name>
<comment type="catalytic activity">
    <reaction evidence="8">
        <text>heme b + 2 H(+) = protoporphyrin IX + Fe(2+)</text>
        <dbReference type="Rhea" id="RHEA:22584"/>
        <dbReference type="ChEBI" id="CHEBI:15378"/>
        <dbReference type="ChEBI" id="CHEBI:29033"/>
        <dbReference type="ChEBI" id="CHEBI:57306"/>
        <dbReference type="ChEBI" id="CHEBI:60344"/>
        <dbReference type="EC" id="4.98.1.1"/>
    </reaction>
</comment>
<gene>
    <name evidence="8 10" type="primary">hemH</name>
    <name evidence="10" type="ORF">H7995_21520</name>
</gene>
<keyword evidence="3 8" id="KW-0408">Iron</keyword>
<dbReference type="InterPro" id="IPR033659">
    <property type="entry name" value="Ferrochelatase_N"/>
</dbReference>
<dbReference type="CDD" id="cd03411">
    <property type="entry name" value="Ferrochelatase_N"/>
    <property type="match status" value="1"/>
</dbReference>
<dbReference type="GO" id="GO:0004325">
    <property type="term" value="F:ferrochelatase activity"/>
    <property type="evidence" value="ECO:0007669"/>
    <property type="project" value="UniProtKB-UniRule"/>
</dbReference>
<proteinExistence type="inferred from homology"/>
<dbReference type="Proteomes" id="UP000526003">
    <property type="component" value="Unassembled WGS sequence"/>
</dbReference>
<evidence type="ECO:0000256" key="4">
    <source>
        <dbReference type="ARBA" id="ARBA00023133"/>
    </source>
</evidence>
<feature type="binding site" evidence="8">
    <location>
        <position position="294"/>
    </location>
    <ligand>
        <name>Fe(2+)</name>
        <dbReference type="ChEBI" id="CHEBI:29033"/>
    </ligand>
</feature>
<evidence type="ECO:0000256" key="9">
    <source>
        <dbReference type="RuleBase" id="RU004185"/>
    </source>
</evidence>
<evidence type="ECO:0000256" key="7">
    <source>
        <dbReference type="ARBA" id="ARBA00024536"/>
    </source>
</evidence>
<sequence>MTDHALLLVNLGSPASTQVADVRSYLNQFLMDPYVIDLPWPVRRLLVSLILIKRPEQSAHAYASIWWDEGSPLVVLSRRLQQAMTAQWTRGPVELAMRYGEPSIETVLTRLAAQGIKKITLAPLYPQFADSTVTTVIEEAKRVVREKKLEVQFAILQPFYDQPEYLDALVASARPYLEQDYDHLLLSFHGLPERHLKKLNPGHCFECSNSGDCCAAAPAEVIATCYRAQCLRTAADFAKRLGLPDGKWSVSFQSRLGRAKWIEPYTEARLDELAKSGAKKLLVMCPAFVADCIETLEEIGDRGLEQFREAGGEELVLVPCLNDEPQWAQALNTLCERAPVVL</sequence>
<reference evidence="10 11" key="1">
    <citation type="submission" date="2020-08" db="EMBL/GenBank/DDBJ databases">
        <title>Pseudomonas sp. nov.</title>
        <authorList>
            <person name="Gieschler S."/>
            <person name="Fiedler G."/>
            <person name="Brinks E."/>
            <person name="Boehnlein C."/>
            <person name="Franz C.M.A.P."/>
            <person name="Kabisch J."/>
        </authorList>
    </citation>
    <scope>NUCLEOTIDE SEQUENCE [LARGE SCALE GENOMIC DNA]</scope>
    <source>
        <strain evidence="10 11">MBT-1</strain>
    </source>
</reference>
<dbReference type="EMBL" id="JACMYG010000027">
    <property type="protein sequence ID" value="MBC2692371.1"/>
    <property type="molecule type" value="Genomic_DNA"/>
</dbReference>